<name>A0ACD0NNT6_9BASI</name>
<dbReference type="Proteomes" id="UP000245626">
    <property type="component" value="Unassembled WGS sequence"/>
</dbReference>
<organism evidence="1 2">
    <name type="scientific">Violaceomyces palustris</name>
    <dbReference type="NCBI Taxonomy" id="1673888"/>
    <lineage>
        <taxon>Eukaryota</taxon>
        <taxon>Fungi</taxon>
        <taxon>Dikarya</taxon>
        <taxon>Basidiomycota</taxon>
        <taxon>Ustilaginomycotina</taxon>
        <taxon>Ustilaginomycetes</taxon>
        <taxon>Violaceomycetales</taxon>
        <taxon>Violaceomycetaceae</taxon>
        <taxon>Violaceomyces</taxon>
    </lineage>
</organism>
<accession>A0ACD0NNT6</accession>
<gene>
    <name evidence="1" type="ORF">IE53DRAFT_390454</name>
</gene>
<dbReference type="EMBL" id="KZ820439">
    <property type="protein sequence ID" value="PWN47415.1"/>
    <property type="molecule type" value="Genomic_DNA"/>
</dbReference>
<proteinExistence type="predicted"/>
<evidence type="ECO:0000313" key="2">
    <source>
        <dbReference type="Proteomes" id="UP000245626"/>
    </source>
</evidence>
<keyword evidence="2" id="KW-1185">Reference proteome</keyword>
<sequence length="63" mass="7269">MHAPITSIRKRKEESERCKMKSVGESVVVITTPLLTFYFTSTWLTPISPEAEPRWEPPFAFLT</sequence>
<evidence type="ECO:0000313" key="1">
    <source>
        <dbReference type="EMBL" id="PWN47415.1"/>
    </source>
</evidence>
<protein>
    <submittedName>
        <fullName evidence="1">Uncharacterized protein</fullName>
    </submittedName>
</protein>
<reference evidence="1 2" key="1">
    <citation type="journal article" date="2018" name="Mol. Biol. Evol.">
        <title>Broad Genomic Sampling Reveals a Smut Pathogenic Ancestry of the Fungal Clade Ustilaginomycotina.</title>
        <authorList>
            <person name="Kijpornyongpan T."/>
            <person name="Mondo S.J."/>
            <person name="Barry K."/>
            <person name="Sandor L."/>
            <person name="Lee J."/>
            <person name="Lipzen A."/>
            <person name="Pangilinan J."/>
            <person name="LaButti K."/>
            <person name="Hainaut M."/>
            <person name="Henrissat B."/>
            <person name="Grigoriev I.V."/>
            <person name="Spatafora J.W."/>
            <person name="Aime M.C."/>
        </authorList>
    </citation>
    <scope>NUCLEOTIDE SEQUENCE [LARGE SCALE GENOMIC DNA]</scope>
    <source>
        <strain evidence="1 2">SA 807</strain>
    </source>
</reference>